<organism evidence="8 9">
    <name type="scientific">Armatimonas rosea</name>
    <dbReference type="NCBI Taxonomy" id="685828"/>
    <lineage>
        <taxon>Bacteria</taxon>
        <taxon>Bacillati</taxon>
        <taxon>Armatimonadota</taxon>
        <taxon>Armatimonadia</taxon>
        <taxon>Armatimonadales</taxon>
        <taxon>Armatimonadaceae</taxon>
        <taxon>Armatimonas</taxon>
    </lineage>
</organism>
<dbReference type="InterPro" id="IPR036259">
    <property type="entry name" value="MFS_trans_sf"/>
</dbReference>
<feature type="transmembrane region" description="Helical" evidence="6">
    <location>
        <begin position="252"/>
        <end position="271"/>
    </location>
</feature>
<dbReference type="GO" id="GO:0005886">
    <property type="term" value="C:plasma membrane"/>
    <property type="evidence" value="ECO:0007669"/>
    <property type="project" value="UniProtKB-SubCell"/>
</dbReference>
<accession>A0A7W9SQA4</accession>
<dbReference type="PANTHER" id="PTHR23513:SF6">
    <property type="entry name" value="MAJOR FACILITATOR SUPERFAMILY ASSOCIATED DOMAIN-CONTAINING PROTEIN"/>
    <property type="match status" value="1"/>
</dbReference>
<reference evidence="8 9" key="1">
    <citation type="submission" date="2020-08" db="EMBL/GenBank/DDBJ databases">
        <title>Genomic Encyclopedia of Type Strains, Phase IV (KMG-IV): sequencing the most valuable type-strain genomes for metagenomic binning, comparative biology and taxonomic classification.</title>
        <authorList>
            <person name="Goeker M."/>
        </authorList>
    </citation>
    <scope>NUCLEOTIDE SEQUENCE [LARGE SCALE GENOMIC DNA]</scope>
    <source>
        <strain evidence="8 9">DSM 23562</strain>
    </source>
</reference>
<dbReference type="AlphaFoldDB" id="A0A7W9SQA4"/>
<evidence type="ECO:0000256" key="2">
    <source>
        <dbReference type="ARBA" id="ARBA00022475"/>
    </source>
</evidence>
<feature type="transmembrane region" description="Helical" evidence="6">
    <location>
        <begin position="162"/>
        <end position="182"/>
    </location>
</feature>
<evidence type="ECO:0000256" key="1">
    <source>
        <dbReference type="ARBA" id="ARBA00004651"/>
    </source>
</evidence>
<evidence type="ECO:0000259" key="7">
    <source>
        <dbReference type="PROSITE" id="PS50850"/>
    </source>
</evidence>
<keyword evidence="9" id="KW-1185">Reference proteome</keyword>
<protein>
    <submittedName>
        <fullName evidence="8">MFS family permease</fullName>
    </submittedName>
</protein>
<feature type="transmembrane region" description="Helical" evidence="6">
    <location>
        <begin position="40"/>
        <end position="62"/>
    </location>
</feature>
<evidence type="ECO:0000313" key="9">
    <source>
        <dbReference type="Proteomes" id="UP000520814"/>
    </source>
</evidence>
<dbReference type="InterPro" id="IPR011701">
    <property type="entry name" value="MFS"/>
</dbReference>
<dbReference type="Gene3D" id="1.20.1250.20">
    <property type="entry name" value="MFS general substrate transporter like domains"/>
    <property type="match status" value="1"/>
</dbReference>
<sequence>MSDFQKLWVGQAVSVFGSLITRTALPWCALLFLHARALDMAFLVLADLLPGFLLGLFAGAWLDKRTKRPVMILSDILRFLLVASIPALALTGRLSLGYLFAVAPLMGALSTVFEIAYQSYLPELVESEGLGRANSRLSASASVAEICAFSASGWLVQTLGGPQALLIDAATFLVSAVSLALIRQPDRVLAPTDQSEGLGLFHEATEGLRFVQGEPTLRALALAQVALSLGFSLMGPLILLFMTRTLALEPKYLGMVFAIGGVTSLLGATLAEPLAKRLGVPRATVLGFATIPLGMLLVPLAPARSALSYVFLAGNQLLTDPGWTIFDIHQTTLRQQLAPEQLLSRINAVTKVGGLGASLVGTLLAGALGDTLGPRPVLFGSVAFLMVAAVLFAKKLSTACG</sequence>
<dbReference type="CDD" id="cd06173">
    <property type="entry name" value="MFS_MefA_like"/>
    <property type="match status" value="1"/>
</dbReference>
<dbReference type="Pfam" id="PF07690">
    <property type="entry name" value="MFS_1"/>
    <property type="match status" value="1"/>
</dbReference>
<dbReference type="RefSeq" id="WP_184194790.1">
    <property type="nucleotide sequence ID" value="NZ_JACHGW010000002.1"/>
</dbReference>
<dbReference type="Proteomes" id="UP000520814">
    <property type="component" value="Unassembled WGS sequence"/>
</dbReference>
<keyword evidence="4 6" id="KW-1133">Transmembrane helix</keyword>
<feature type="transmembrane region" description="Helical" evidence="6">
    <location>
        <begin position="376"/>
        <end position="393"/>
    </location>
</feature>
<feature type="transmembrane region" description="Helical" evidence="6">
    <location>
        <begin position="12"/>
        <end position="34"/>
    </location>
</feature>
<feature type="transmembrane region" description="Helical" evidence="6">
    <location>
        <begin position="69"/>
        <end position="90"/>
    </location>
</feature>
<dbReference type="EMBL" id="JACHGW010000002">
    <property type="protein sequence ID" value="MBB6050229.1"/>
    <property type="molecule type" value="Genomic_DNA"/>
</dbReference>
<evidence type="ECO:0000256" key="5">
    <source>
        <dbReference type="ARBA" id="ARBA00023136"/>
    </source>
</evidence>
<dbReference type="PROSITE" id="PS50850">
    <property type="entry name" value="MFS"/>
    <property type="match status" value="1"/>
</dbReference>
<name>A0A7W9SQA4_ARMRO</name>
<evidence type="ECO:0000256" key="3">
    <source>
        <dbReference type="ARBA" id="ARBA00022692"/>
    </source>
</evidence>
<keyword evidence="3 6" id="KW-0812">Transmembrane</keyword>
<feature type="transmembrane region" description="Helical" evidence="6">
    <location>
        <begin position="219"/>
        <end position="240"/>
    </location>
</feature>
<keyword evidence="2" id="KW-1003">Cell membrane</keyword>
<evidence type="ECO:0000256" key="6">
    <source>
        <dbReference type="SAM" id="Phobius"/>
    </source>
</evidence>
<dbReference type="SUPFAM" id="SSF103473">
    <property type="entry name" value="MFS general substrate transporter"/>
    <property type="match status" value="1"/>
</dbReference>
<gene>
    <name evidence="8" type="ORF">HNQ39_002020</name>
</gene>
<feature type="domain" description="Major facilitator superfamily (MFS) profile" evidence="7">
    <location>
        <begin position="216"/>
        <end position="401"/>
    </location>
</feature>
<dbReference type="PANTHER" id="PTHR23513">
    <property type="entry name" value="INTEGRAL MEMBRANE EFFLUX PROTEIN-RELATED"/>
    <property type="match status" value="1"/>
</dbReference>
<evidence type="ECO:0000313" key="8">
    <source>
        <dbReference type="EMBL" id="MBB6050229.1"/>
    </source>
</evidence>
<feature type="transmembrane region" description="Helical" evidence="6">
    <location>
        <begin position="283"/>
        <end position="301"/>
    </location>
</feature>
<dbReference type="InterPro" id="IPR020846">
    <property type="entry name" value="MFS_dom"/>
</dbReference>
<comment type="caution">
    <text evidence="8">The sequence shown here is derived from an EMBL/GenBank/DDBJ whole genome shotgun (WGS) entry which is preliminary data.</text>
</comment>
<evidence type="ECO:0000256" key="4">
    <source>
        <dbReference type="ARBA" id="ARBA00022989"/>
    </source>
</evidence>
<comment type="subcellular location">
    <subcellularLocation>
        <location evidence="1">Cell membrane</location>
        <topology evidence="1">Multi-pass membrane protein</topology>
    </subcellularLocation>
</comment>
<keyword evidence="5 6" id="KW-0472">Membrane</keyword>
<dbReference type="GO" id="GO:0022857">
    <property type="term" value="F:transmembrane transporter activity"/>
    <property type="evidence" value="ECO:0007669"/>
    <property type="project" value="InterPro"/>
</dbReference>
<proteinExistence type="predicted"/>